<dbReference type="Pfam" id="PF00528">
    <property type="entry name" value="BPD_transp_1"/>
    <property type="match status" value="1"/>
</dbReference>
<evidence type="ECO:0000256" key="6">
    <source>
        <dbReference type="ARBA" id="ARBA00023136"/>
    </source>
</evidence>
<feature type="transmembrane region" description="Helical" evidence="7">
    <location>
        <begin position="189"/>
        <end position="209"/>
    </location>
</feature>
<dbReference type="InterPro" id="IPR000515">
    <property type="entry name" value="MetI-like"/>
</dbReference>
<keyword evidence="3" id="KW-1003">Cell membrane</keyword>
<dbReference type="GO" id="GO:0005886">
    <property type="term" value="C:plasma membrane"/>
    <property type="evidence" value="ECO:0007669"/>
    <property type="project" value="UniProtKB-SubCell"/>
</dbReference>
<feature type="transmembrane region" description="Helical" evidence="7">
    <location>
        <begin position="239"/>
        <end position="260"/>
    </location>
</feature>
<evidence type="ECO:0000256" key="4">
    <source>
        <dbReference type="ARBA" id="ARBA00022692"/>
    </source>
</evidence>
<feature type="transmembrane region" description="Helical" evidence="7">
    <location>
        <begin position="140"/>
        <end position="163"/>
    </location>
</feature>
<accession>A0A174B8I8</accession>
<dbReference type="Gene3D" id="1.10.3720.10">
    <property type="entry name" value="MetI-like"/>
    <property type="match status" value="1"/>
</dbReference>
<dbReference type="SUPFAM" id="SSF161098">
    <property type="entry name" value="MetI-like"/>
    <property type="match status" value="1"/>
</dbReference>
<keyword evidence="6 7" id="KW-0472">Membrane</keyword>
<evidence type="ECO:0000259" key="8">
    <source>
        <dbReference type="PROSITE" id="PS50928"/>
    </source>
</evidence>
<dbReference type="EMBL" id="CYZV01000010">
    <property type="protein sequence ID" value="CUN96519.1"/>
    <property type="molecule type" value="Genomic_DNA"/>
</dbReference>
<gene>
    <name evidence="9" type="primary">malF</name>
    <name evidence="9" type="ORF">ERS852470_01115</name>
</gene>
<name>A0A174B8I8_9CLOT</name>
<keyword evidence="4 7" id="KW-0812">Transmembrane</keyword>
<reference evidence="9 10" key="1">
    <citation type="submission" date="2015-09" db="EMBL/GenBank/DDBJ databases">
        <authorList>
            <consortium name="Pathogen Informatics"/>
        </authorList>
    </citation>
    <scope>NUCLEOTIDE SEQUENCE [LARGE SCALE GENOMIC DNA]</scope>
    <source>
        <strain evidence="9 10">2789STDY5834855</strain>
    </source>
</reference>
<feature type="transmembrane region" description="Helical" evidence="7">
    <location>
        <begin position="43"/>
        <end position="70"/>
    </location>
</feature>
<dbReference type="CDD" id="cd06261">
    <property type="entry name" value="TM_PBP2"/>
    <property type="match status" value="1"/>
</dbReference>
<comment type="similarity">
    <text evidence="7">Belongs to the binding-protein-dependent transport system permease family.</text>
</comment>
<organism evidence="9 10">
    <name type="scientific">Clostridium disporicum</name>
    <dbReference type="NCBI Taxonomy" id="84024"/>
    <lineage>
        <taxon>Bacteria</taxon>
        <taxon>Bacillati</taxon>
        <taxon>Bacillota</taxon>
        <taxon>Clostridia</taxon>
        <taxon>Eubacteriales</taxon>
        <taxon>Clostridiaceae</taxon>
        <taxon>Clostridium</taxon>
    </lineage>
</organism>
<dbReference type="PANTHER" id="PTHR43227:SF11">
    <property type="entry name" value="BLL4140 PROTEIN"/>
    <property type="match status" value="1"/>
</dbReference>
<evidence type="ECO:0000256" key="7">
    <source>
        <dbReference type="RuleBase" id="RU363032"/>
    </source>
</evidence>
<dbReference type="InterPro" id="IPR050809">
    <property type="entry name" value="UgpAE/MalFG_permease"/>
</dbReference>
<comment type="subcellular location">
    <subcellularLocation>
        <location evidence="1 7">Cell membrane</location>
        <topology evidence="1 7">Multi-pass membrane protein</topology>
    </subcellularLocation>
</comment>
<evidence type="ECO:0000256" key="1">
    <source>
        <dbReference type="ARBA" id="ARBA00004651"/>
    </source>
</evidence>
<evidence type="ECO:0000256" key="5">
    <source>
        <dbReference type="ARBA" id="ARBA00022989"/>
    </source>
</evidence>
<keyword evidence="5 7" id="KW-1133">Transmembrane helix</keyword>
<feature type="transmembrane region" description="Helical" evidence="7">
    <location>
        <begin position="292"/>
        <end position="313"/>
    </location>
</feature>
<dbReference type="PANTHER" id="PTHR43227">
    <property type="entry name" value="BLL4140 PROTEIN"/>
    <property type="match status" value="1"/>
</dbReference>
<dbReference type="GO" id="GO:0055085">
    <property type="term" value="P:transmembrane transport"/>
    <property type="evidence" value="ECO:0007669"/>
    <property type="project" value="InterPro"/>
</dbReference>
<sequence>MRQVETAIPIKKESLGGKFLRGQKGGKSSLVKKINYVKRNYQLYLFFTLPPLLLLIIFKYIPIGGILIAFEDYNPIAGILGSDWVGFKHFQRFLSSPDFMNLLMNTLKLSVYGLLWGFPIPIILALLLTRVKSERIKKVIQLVIYAPNFISVIVISGMIILFLSPVGPINQAFGTAINFMTKPEAFRTIYIASGIWQGAGWASIIYTAALSNASKELTEAAVIDGANIFQQIWNVDIPAIKPIMVIQFILSMGGIMSIGFEKALALQTSLNLPTSEILATYTYKMGLQLGDYSFSTAVGLFNAVINVILLVVVNTSVKRLNKDEEEALGL</sequence>
<evidence type="ECO:0000313" key="10">
    <source>
        <dbReference type="Proteomes" id="UP000095558"/>
    </source>
</evidence>
<dbReference type="Proteomes" id="UP000095558">
    <property type="component" value="Unassembled WGS sequence"/>
</dbReference>
<dbReference type="AlphaFoldDB" id="A0A174B8I8"/>
<keyword evidence="2 7" id="KW-0813">Transport</keyword>
<protein>
    <submittedName>
        <fullName evidence="9">Binding-protein-dependent transport system inner membrane protein</fullName>
    </submittedName>
</protein>
<dbReference type="InterPro" id="IPR035906">
    <property type="entry name" value="MetI-like_sf"/>
</dbReference>
<evidence type="ECO:0000313" key="9">
    <source>
        <dbReference type="EMBL" id="CUN96519.1"/>
    </source>
</evidence>
<dbReference type="PROSITE" id="PS50928">
    <property type="entry name" value="ABC_TM1"/>
    <property type="match status" value="1"/>
</dbReference>
<proteinExistence type="inferred from homology"/>
<evidence type="ECO:0000256" key="2">
    <source>
        <dbReference type="ARBA" id="ARBA00022448"/>
    </source>
</evidence>
<evidence type="ECO:0000256" key="3">
    <source>
        <dbReference type="ARBA" id="ARBA00022475"/>
    </source>
</evidence>
<feature type="transmembrane region" description="Helical" evidence="7">
    <location>
        <begin position="109"/>
        <end position="128"/>
    </location>
</feature>
<feature type="domain" description="ABC transmembrane type-1" evidence="8">
    <location>
        <begin position="103"/>
        <end position="313"/>
    </location>
</feature>